<dbReference type="AlphaFoldDB" id="A0A4U2ZAE3"/>
<keyword evidence="6" id="KW-0808">Transferase</keyword>
<dbReference type="InterPro" id="IPR003594">
    <property type="entry name" value="HATPase_dom"/>
</dbReference>
<sequence length="404" mass="47131">MSIFYKVIIFFLITFSLMFFVSIEINKLTKDTIEMLLRDKYIHVSGELFKYMSNSDQKSLEERLKELKFEIVEDKGRYIEKSHILHEYNTDFSTIKILRDKENKYLLYMKYLDDEMLVIDLSQDNNFEKKEFLNYMIVADIFILILLCLIILKMVYPLKDISKIIRKFGEGEYCLRIKTGCKDEIGEVAKTFNSMASNIQDLITSRQRLLRDIGHELKTPISKSKIALDMIEDTKYKRILNKALFQIDEMINELLCLEKLNANQNKLNIENFSSDTLVGEALSKLFIEDENLVDITIESSFKIKGDLNYLSIALKNLIDNALKYGTQKPVYVVVRDTNISVKSIGDVLDKPLEYYCEAFTQGDNSRNQSGYGLGLSLVRRIMDKHGFELLYYHDGKFNVFEIVV</sequence>
<dbReference type="GO" id="GO:0005524">
    <property type="term" value="F:ATP binding"/>
    <property type="evidence" value="ECO:0007669"/>
    <property type="project" value="UniProtKB-KW"/>
</dbReference>
<dbReference type="SUPFAM" id="SSF55874">
    <property type="entry name" value="ATPase domain of HSP90 chaperone/DNA topoisomerase II/histidine kinase"/>
    <property type="match status" value="1"/>
</dbReference>
<dbReference type="Pfam" id="PF02518">
    <property type="entry name" value="HATPase_c"/>
    <property type="match status" value="1"/>
</dbReference>
<dbReference type="Pfam" id="PF00672">
    <property type="entry name" value="HAMP"/>
    <property type="match status" value="1"/>
</dbReference>
<evidence type="ECO:0000256" key="4">
    <source>
        <dbReference type="ARBA" id="ARBA00022475"/>
    </source>
</evidence>
<dbReference type="PROSITE" id="PS50109">
    <property type="entry name" value="HIS_KIN"/>
    <property type="match status" value="1"/>
</dbReference>
<feature type="domain" description="HAMP" evidence="16">
    <location>
        <begin position="152"/>
        <end position="204"/>
    </location>
</feature>
<dbReference type="Gene3D" id="3.30.565.10">
    <property type="entry name" value="Histidine kinase-like ATPase, C-terminal domain"/>
    <property type="match status" value="1"/>
</dbReference>
<keyword evidence="11 14" id="KW-1133">Transmembrane helix</keyword>
<evidence type="ECO:0000256" key="12">
    <source>
        <dbReference type="ARBA" id="ARBA00023012"/>
    </source>
</evidence>
<comment type="caution">
    <text evidence="17">The sequence shown here is derived from an EMBL/GenBank/DDBJ whole genome shotgun (WGS) entry which is preliminary data.</text>
</comment>
<evidence type="ECO:0000256" key="5">
    <source>
        <dbReference type="ARBA" id="ARBA00022553"/>
    </source>
</evidence>
<feature type="transmembrane region" description="Helical" evidence="14">
    <location>
        <begin position="7"/>
        <end position="25"/>
    </location>
</feature>
<dbReference type="Gene3D" id="1.10.8.500">
    <property type="entry name" value="HAMP domain in histidine kinase"/>
    <property type="match status" value="1"/>
</dbReference>
<evidence type="ECO:0000256" key="13">
    <source>
        <dbReference type="ARBA" id="ARBA00023136"/>
    </source>
</evidence>
<dbReference type="InterPro" id="IPR047994">
    <property type="entry name" value="ArsS-like"/>
</dbReference>
<evidence type="ECO:0000256" key="6">
    <source>
        <dbReference type="ARBA" id="ARBA00022679"/>
    </source>
</evidence>
<gene>
    <name evidence="17" type="ORF">FCU45_05145</name>
</gene>
<dbReference type="CDD" id="cd00082">
    <property type="entry name" value="HisKA"/>
    <property type="match status" value="1"/>
</dbReference>
<dbReference type="InterPro" id="IPR036890">
    <property type="entry name" value="HATPase_C_sf"/>
</dbReference>
<keyword evidence="5" id="KW-0597">Phosphoprotein</keyword>
<evidence type="ECO:0000256" key="10">
    <source>
        <dbReference type="ARBA" id="ARBA00022840"/>
    </source>
</evidence>
<dbReference type="SUPFAM" id="SSF47384">
    <property type="entry name" value="Homodimeric domain of signal transducing histidine kinase"/>
    <property type="match status" value="1"/>
</dbReference>
<evidence type="ECO:0000256" key="14">
    <source>
        <dbReference type="SAM" id="Phobius"/>
    </source>
</evidence>
<dbReference type="OrthoDB" id="9812241at2"/>
<evidence type="ECO:0000256" key="8">
    <source>
        <dbReference type="ARBA" id="ARBA00022741"/>
    </source>
</evidence>
<feature type="domain" description="Histidine kinase" evidence="15">
    <location>
        <begin position="212"/>
        <end position="399"/>
    </location>
</feature>
<dbReference type="RefSeq" id="WP_137012970.1">
    <property type="nucleotide sequence ID" value="NZ_SZPX01000003.1"/>
</dbReference>
<dbReference type="PROSITE" id="PS50885">
    <property type="entry name" value="HAMP"/>
    <property type="match status" value="1"/>
</dbReference>
<proteinExistence type="predicted"/>
<keyword evidence="4" id="KW-1003">Cell membrane</keyword>
<dbReference type="Proteomes" id="UP000309561">
    <property type="component" value="Unassembled WGS sequence"/>
</dbReference>
<keyword evidence="9 17" id="KW-0418">Kinase</keyword>
<keyword evidence="18" id="KW-1185">Reference proteome</keyword>
<dbReference type="SMART" id="SM00304">
    <property type="entry name" value="HAMP"/>
    <property type="match status" value="1"/>
</dbReference>
<organism evidence="17 18">
    <name type="scientific">Sulfurimonas crateris</name>
    <dbReference type="NCBI Taxonomy" id="2574727"/>
    <lineage>
        <taxon>Bacteria</taxon>
        <taxon>Pseudomonadati</taxon>
        <taxon>Campylobacterota</taxon>
        <taxon>Epsilonproteobacteria</taxon>
        <taxon>Campylobacterales</taxon>
        <taxon>Sulfurimonadaceae</taxon>
        <taxon>Sulfurimonas</taxon>
    </lineage>
</organism>
<comment type="catalytic activity">
    <reaction evidence="1">
        <text>ATP + protein L-histidine = ADP + protein N-phospho-L-histidine.</text>
        <dbReference type="EC" id="2.7.13.3"/>
    </reaction>
</comment>
<dbReference type="SMART" id="SM00388">
    <property type="entry name" value="HisKA"/>
    <property type="match status" value="1"/>
</dbReference>
<evidence type="ECO:0000256" key="9">
    <source>
        <dbReference type="ARBA" id="ARBA00022777"/>
    </source>
</evidence>
<name>A0A4U2ZAE3_9BACT</name>
<evidence type="ECO:0000313" key="18">
    <source>
        <dbReference type="Proteomes" id="UP000309561"/>
    </source>
</evidence>
<keyword evidence="12" id="KW-0902">Two-component regulatory system</keyword>
<dbReference type="CDD" id="cd06225">
    <property type="entry name" value="HAMP"/>
    <property type="match status" value="1"/>
</dbReference>
<dbReference type="InterPro" id="IPR036097">
    <property type="entry name" value="HisK_dim/P_sf"/>
</dbReference>
<evidence type="ECO:0000256" key="1">
    <source>
        <dbReference type="ARBA" id="ARBA00000085"/>
    </source>
</evidence>
<dbReference type="SUPFAM" id="SSF158472">
    <property type="entry name" value="HAMP domain-like"/>
    <property type="match status" value="1"/>
</dbReference>
<dbReference type="EMBL" id="SZPX01000003">
    <property type="protein sequence ID" value="TKI70001.1"/>
    <property type="molecule type" value="Genomic_DNA"/>
</dbReference>
<protein>
    <recommendedName>
        <fullName evidence="3">histidine kinase</fullName>
        <ecNumber evidence="3">2.7.13.3</ecNumber>
    </recommendedName>
</protein>
<dbReference type="InterPro" id="IPR005467">
    <property type="entry name" value="His_kinase_dom"/>
</dbReference>
<dbReference type="InterPro" id="IPR050398">
    <property type="entry name" value="HssS/ArlS-like"/>
</dbReference>
<keyword evidence="8" id="KW-0547">Nucleotide-binding</keyword>
<feature type="transmembrane region" description="Helical" evidence="14">
    <location>
        <begin position="132"/>
        <end position="156"/>
    </location>
</feature>
<dbReference type="InterPro" id="IPR003661">
    <property type="entry name" value="HisK_dim/P_dom"/>
</dbReference>
<comment type="subcellular location">
    <subcellularLocation>
        <location evidence="2">Cell membrane</location>
        <topology evidence="2">Multi-pass membrane protein</topology>
    </subcellularLocation>
</comment>
<evidence type="ECO:0000256" key="11">
    <source>
        <dbReference type="ARBA" id="ARBA00022989"/>
    </source>
</evidence>
<keyword evidence="7 14" id="KW-0812">Transmembrane</keyword>
<dbReference type="PANTHER" id="PTHR45528:SF1">
    <property type="entry name" value="SENSOR HISTIDINE KINASE CPXA"/>
    <property type="match status" value="1"/>
</dbReference>
<accession>A0A4U2ZAE3</accession>
<evidence type="ECO:0000313" key="17">
    <source>
        <dbReference type="EMBL" id="TKI70001.1"/>
    </source>
</evidence>
<evidence type="ECO:0000259" key="16">
    <source>
        <dbReference type="PROSITE" id="PS50885"/>
    </source>
</evidence>
<evidence type="ECO:0000256" key="7">
    <source>
        <dbReference type="ARBA" id="ARBA00022692"/>
    </source>
</evidence>
<keyword evidence="10" id="KW-0067">ATP-binding</keyword>
<evidence type="ECO:0000256" key="2">
    <source>
        <dbReference type="ARBA" id="ARBA00004651"/>
    </source>
</evidence>
<dbReference type="GO" id="GO:0000155">
    <property type="term" value="F:phosphorelay sensor kinase activity"/>
    <property type="evidence" value="ECO:0007669"/>
    <property type="project" value="InterPro"/>
</dbReference>
<evidence type="ECO:0000256" key="3">
    <source>
        <dbReference type="ARBA" id="ARBA00012438"/>
    </source>
</evidence>
<dbReference type="Gene3D" id="1.10.287.130">
    <property type="match status" value="1"/>
</dbReference>
<evidence type="ECO:0000259" key="15">
    <source>
        <dbReference type="PROSITE" id="PS50109"/>
    </source>
</evidence>
<dbReference type="GO" id="GO:0005886">
    <property type="term" value="C:plasma membrane"/>
    <property type="evidence" value="ECO:0007669"/>
    <property type="project" value="UniProtKB-SubCell"/>
</dbReference>
<keyword evidence="13 14" id="KW-0472">Membrane</keyword>
<reference evidence="17 18" key="1">
    <citation type="submission" date="2019-04" db="EMBL/GenBank/DDBJ databases">
        <title>Sulfurimonas crateris sp. nov. a facultative anaerobic sulfur-oxidizing chemolithautotrophic bacterium isolated from a terrestrial mud vulcano.</title>
        <authorList>
            <person name="Ratnikova N.M."/>
            <person name="Slobodkin A.I."/>
            <person name="Merkel A.Y."/>
            <person name="Novikov A."/>
            <person name="Bonch-Osmolovskaya E.A."/>
            <person name="Slobodkina G.B."/>
        </authorList>
    </citation>
    <scope>NUCLEOTIDE SEQUENCE [LARGE SCALE GENOMIC DNA]</scope>
    <source>
        <strain evidence="17 18">SN118</strain>
    </source>
</reference>
<dbReference type="PANTHER" id="PTHR45528">
    <property type="entry name" value="SENSOR HISTIDINE KINASE CPXA"/>
    <property type="match status" value="1"/>
</dbReference>
<dbReference type="EC" id="2.7.13.3" evidence="3"/>
<dbReference type="NCBIfam" id="NF038389">
    <property type="entry name" value="ArsS_fam_HK"/>
    <property type="match status" value="1"/>
</dbReference>
<dbReference type="InterPro" id="IPR003660">
    <property type="entry name" value="HAMP_dom"/>
</dbReference>